<dbReference type="Gene3D" id="3.40.710.10">
    <property type="entry name" value="DD-peptidase/beta-lactamase superfamily"/>
    <property type="match status" value="1"/>
</dbReference>
<evidence type="ECO:0000313" key="16">
    <source>
        <dbReference type="Proteomes" id="UP000075391"/>
    </source>
</evidence>
<evidence type="ECO:0000256" key="11">
    <source>
        <dbReference type="ARBA" id="ARBA00049902"/>
    </source>
</evidence>
<dbReference type="Pfam" id="PF06832">
    <property type="entry name" value="BiPBP_C"/>
    <property type="match status" value="1"/>
</dbReference>
<dbReference type="GO" id="GO:0008955">
    <property type="term" value="F:peptidoglycan glycosyltransferase activity"/>
    <property type="evidence" value="ECO:0007669"/>
    <property type="project" value="UniProtKB-EC"/>
</dbReference>
<dbReference type="SUPFAM" id="SSF53955">
    <property type="entry name" value="Lysozyme-like"/>
    <property type="match status" value="1"/>
</dbReference>
<dbReference type="RefSeq" id="WP_063245069.1">
    <property type="nucleotide sequence ID" value="NZ_LUKF01000019.1"/>
</dbReference>
<keyword evidence="8" id="KW-0378">Hydrolase</keyword>
<dbReference type="InterPro" id="IPR009647">
    <property type="entry name" value="PBP_C"/>
</dbReference>
<dbReference type="UniPathway" id="UPA00219"/>
<sequence length="671" mass="74775">MKKKFLAGGALFTALVLLGSGVYFYNSLPKLRSYEQVKTQYQSSDLYILSHDGKLLHQWRKNKDNRSFQWTPLADISPVLISEVLKSEDRFFYEHTGVSITSLVASLYQRSFKDSSRGGSTITMQLLKLIAPDRAQYSGMTGKLRQILSAYRLEKSWTKKEILESYLNLIPLRGEYKGVTSSSWALFNKSPSGLTLKEAVALAVLIRSPNAGVKDWKNRACWQEPSLCSEFPAFIAELAKKTLESSTHNVALHLAQRLSPHFVSGEIKSTVHMDVQTYTQEVVKSQIQNLQAQNVNDAAVLVVENATGNVWAYIGGSGISDKKFVDGVRSYRQAGSTLKPFLYATAFENNILTPNSWIEDSAVDIVFERGIYKPQNHDKQFYGWVQVKTALASSLNVPAVKVFKLLNDESFWTRLQMLGFKNLKEPEHYGPALALGVADVTLEDLTQAYRTLANNGIYTDLRFTSNDPEPKARQVFKAQTAQDVAYILAQSENRALGFGLDSALSTQGASVKTGTSKDMRDNWCVGFNSRFTVGVWVGNFSGDPMWNVMGVTGAAPIWKKVMAFLDANYPSAKLSLASAQKEITPPEKYPQARIVYPQDGMIMALDPAIPRGHQKMPLLAEGPHPAGLQWKINGKKVAGNKSILWTPETGRHTFELYQNQKLAQKVQVLVK</sequence>
<evidence type="ECO:0000313" key="15">
    <source>
        <dbReference type="EMBL" id="KYG60829.1"/>
    </source>
</evidence>
<dbReference type="NCBIfam" id="TIGR02073">
    <property type="entry name" value="PBP_1c"/>
    <property type="match status" value="1"/>
</dbReference>
<feature type="domain" description="Penicillin-binding C-terminal" evidence="14">
    <location>
        <begin position="591"/>
        <end position="656"/>
    </location>
</feature>
<comment type="pathway">
    <text evidence="1">Cell wall biogenesis; peptidoglycan biosynthesis.</text>
</comment>
<dbReference type="AlphaFoldDB" id="A0A150WD40"/>
<dbReference type="Gene3D" id="1.10.3810.10">
    <property type="entry name" value="Biosynthetic peptidoglycan transglycosylase-like"/>
    <property type="match status" value="1"/>
</dbReference>
<organism evidence="15 16">
    <name type="scientific">Bdellovibrio bacteriovorus</name>
    <dbReference type="NCBI Taxonomy" id="959"/>
    <lineage>
        <taxon>Bacteria</taxon>
        <taxon>Pseudomonadati</taxon>
        <taxon>Bdellovibrionota</taxon>
        <taxon>Bdellovibrionia</taxon>
        <taxon>Bdellovibrionales</taxon>
        <taxon>Pseudobdellovibrionaceae</taxon>
        <taxon>Bdellovibrio</taxon>
    </lineage>
</organism>
<evidence type="ECO:0000256" key="4">
    <source>
        <dbReference type="ARBA" id="ARBA00022645"/>
    </source>
</evidence>
<dbReference type="GO" id="GO:0008658">
    <property type="term" value="F:penicillin binding"/>
    <property type="evidence" value="ECO:0007669"/>
    <property type="project" value="InterPro"/>
</dbReference>
<evidence type="ECO:0000259" key="14">
    <source>
        <dbReference type="Pfam" id="PF06832"/>
    </source>
</evidence>
<keyword evidence="6" id="KW-0328">Glycosyltransferase</keyword>
<evidence type="ECO:0000256" key="5">
    <source>
        <dbReference type="ARBA" id="ARBA00022670"/>
    </source>
</evidence>
<gene>
    <name evidence="15" type="ORF">AZI85_11350</name>
</gene>
<keyword evidence="4" id="KW-0121">Carboxypeptidase</keyword>
<evidence type="ECO:0000256" key="10">
    <source>
        <dbReference type="ARBA" id="ARBA00044770"/>
    </source>
</evidence>
<dbReference type="GO" id="GO:0006508">
    <property type="term" value="P:proteolysis"/>
    <property type="evidence" value="ECO:0007669"/>
    <property type="project" value="UniProtKB-KW"/>
</dbReference>
<dbReference type="InterPro" id="IPR011815">
    <property type="entry name" value="PBP_1c"/>
</dbReference>
<evidence type="ECO:0000256" key="7">
    <source>
        <dbReference type="ARBA" id="ARBA00022679"/>
    </source>
</evidence>
<dbReference type="Pfam" id="PF00912">
    <property type="entry name" value="Transgly"/>
    <property type="match status" value="1"/>
</dbReference>
<dbReference type="InterPro" id="IPR050396">
    <property type="entry name" value="Glycosyltr_51/Transpeptidase"/>
</dbReference>
<name>A0A150WD40_BDEBC</name>
<dbReference type="GO" id="GO:0030288">
    <property type="term" value="C:outer membrane-bounded periplasmic space"/>
    <property type="evidence" value="ECO:0007669"/>
    <property type="project" value="TreeGrafter"/>
</dbReference>
<keyword evidence="7" id="KW-0808">Transferase</keyword>
<reference evidence="15 16" key="1">
    <citation type="submission" date="2016-03" db="EMBL/GenBank/DDBJ databases">
        <authorList>
            <person name="Ploux O."/>
        </authorList>
    </citation>
    <scope>NUCLEOTIDE SEQUENCE [LARGE SCALE GENOMIC DNA]</scope>
    <source>
        <strain evidence="15 16">BER2</strain>
    </source>
</reference>
<dbReference type="InterPro" id="IPR036950">
    <property type="entry name" value="PBP_transglycosylase"/>
</dbReference>
<dbReference type="EC" id="2.4.99.28" evidence="10"/>
<comment type="catalytic activity">
    <reaction evidence="11">
        <text>[GlcNAc-(1-&gt;4)-Mur2Ac(oyl-L-Ala-gamma-D-Glu-L-Lys-D-Ala-D-Ala)](n)-di-trans,octa-cis-undecaprenyl diphosphate + beta-D-GlcNAc-(1-&gt;4)-Mur2Ac(oyl-L-Ala-gamma-D-Glu-L-Lys-D-Ala-D-Ala)-di-trans,octa-cis-undecaprenyl diphosphate = [GlcNAc-(1-&gt;4)-Mur2Ac(oyl-L-Ala-gamma-D-Glu-L-Lys-D-Ala-D-Ala)](n+1)-di-trans,octa-cis-undecaprenyl diphosphate + di-trans,octa-cis-undecaprenyl diphosphate + H(+)</text>
        <dbReference type="Rhea" id="RHEA:23708"/>
        <dbReference type="Rhea" id="RHEA-COMP:9602"/>
        <dbReference type="Rhea" id="RHEA-COMP:9603"/>
        <dbReference type="ChEBI" id="CHEBI:15378"/>
        <dbReference type="ChEBI" id="CHEBI:58405"/>
        <dbReference type="ChEBI" id="CHEBI:60033"/>
        <dbReference type="ChEBI" id="CHEBI:78435"/>
        <dbReference type="EC" id="2.4.99.28"/>
    </reaction>
</comment>
<dbReference type="GO" id="GO:0009252">
    <property type="term" value="P:peptidoglycan biosynthetic process"/>
    <property type="evidence" value="ECO:0007669"/>
    <property type="project" value="UniProtKB-UniPathway"/>
</dbReference>
<evidence type="ECO:0000259" key="13">
    <source>
        <dbReference type="Pfam" id="PF00912"/>
    </source>
</evidence>
<dbReference type="InterPro" id="IPR012338">
    <property type="entry name" value="Beta-lactam/transpept-like"/>
</dbReference>
<dbReference type="InterPro" id="IPR023346">
    <property type="entry name" value="Lysozyme-like_dom_sf"/>
</dbReference>
<dbReference type="GO" id="GO:0004180">
    <property type="term" value="F:carboxypeptidase activity"/>
    <property type="evidence" value="ECO:0007669"/>
    <property type="project" value="UniProtKB-KW"/>
</dbReference>
<evidence type="ECO:0000256" key="8">
    <source>
        <dbReference type="ARBA" id="ARBA00022801"/>
    </source>
</evidence>
<feature type="domain" description="Penicillin-binding protein transpeptidase" evidence="12">
    <location>
        <begin position="299"/>
        <end position="528"/>
    </location>
</feature>
<evidence type="ECO:0000256" key="6">
    <source>
        <dbReference type="ARBA" id="ARBA00022676"/>
    </source>
</evidence>
<comment type="similarity">
    <text evidence="2">In the C-terminal section; belongs to the transpeptidase family.</text>
</comment>
<proteinExistence type="inferred from homology"/>
<evidence type="ECO:0000256" key="9">
    <source>
        <dbReference type="ARBA" id="ARBA00023268"/>
    </source>
</evidence>
<keyword evidence="9" id="KW-0511">Multifunctional enzyme</keyword>
<evidence type="ECO:0000256" key="2">
    <source>
        <dbReference type="ARBA" id="ARBA00007090"/>
    </source>
</evidence>
<evidence type="ECO:0000259" key="12">
    <source>
        <dbReference type="Pfam" id="PF00905"/>
    </source>
</evidence>
<protein>
    <recommendedName>
        <fullName evidence="10">peptidoglycan glycosyltransferase</fullName>
        <ecNumber evidence="10">2.4.99.28</ecNumber>
    </recommendedName>
</protein>
<comment type="caution">
    <text evidence="15">The sequence shown here is derived from an EMBL/GenBank/DDBJ whole genome shotgun (WGS) entry which is preliminary data.</text>
</comment>
<dbReference type="EMBL" id="LUKF01000019">
    <property type="protein sequence ID" value="KYG60829.1"/>
    <property type="molecule type" value="Genomic_DNA"/>
</dbReference>
<dbReference type="Pfam" id="PF00905">
    <property type="entry name" value="Transpeptidase"/>
    <property type="match status" value="1"/>
</dbReference>
<feature type="domain" description="Glycosyl transferase family 51" evidence="13">
    <location>
        <begin position="53"/>
        <end position="212"/>
    </location>
</feature>
<evidence type="ECO:0000256" key="1">
    <source>
        <dbReference type="ARBA" id="ARBA00004752"/>
    </source>
</evidence>
<comment type="similarity">
    <text evidence="3">In the N-terminal section; belongs to the glycosyltransferase 51 family.</text>
</comment>
<dbReference type="PANTHER" id="PTHR32282:SF15">
    <property type="entry name" value="PENICILLIN-BINDING PROTEIN 1C"/>
    <property type="match status" value="1"/>
</dbReference>
<dbReference type="Proteomes" id="UP000075391">
    <property type="component" value="Unassembled WGS sequence"/>
</dbReference>
<dbReference type="InterPro" id="IPR001264">
    <property type="entry name" value="Glyco_trans_51"/>
</dbReference>
<evidence type="ECO:0000256" key="3">
    <source>
        <dbReference type="ARBA" id="ARBA00007739"/>
    </source>
</evidence>
<dbReference type="PANTHER" id="PTHR32282">
    <property type="entry name" value="BINDING PROTEIN TRANSPEPTIDASE, PUTATIVE-RELATED"/>
    <property type="match status" value="1"/>
</dbReference>
<accession>A0A150WD40</accession>
<keyword evidence="5" id="KW-0645">Protease</keyword>
<dbReference type="SUPFAM" id="SSF56601">
    <property type="entry name" value="beta-lactamase/transpeptidase-like"/>
    <property type="match status" value="1"/>
</dbReference>
<dbReference type="InterPro" id="IPR001460">
    <property type="entry name" value="PCN-bd_Tpept"/>
</dbReference>